<feature type="transmembrane region" description="Helical" evidence="26">
    <location>
        <begin position="44"/>
        <end position="67"/>
    </location>
</feature>
<comment type="catalytic activity">
    <reaction evidence="13">
        <text>L-lysyl-L-alpha-amino acid(out) = L-lysyl-L-alpha-amino acid(in)</text>
        <dbReference type="Rhea" id="RHEA:79387"/>
        <dbReference type="ChEBI" id="CHEBI:229965"/>
    </reaction>
</comment>
<evidence type="ECO:0000256" key="14">
    <source>
        <dbReference type="ARBA" id="ARBA00044893"/>
    </source>
</evidence>
<protein>
    <recommendedName>
        <fullName evidence="22">Lysosomal dipeptide transporter MFSD1</fullName>
    </recommendedName>
    <alternativeName>
        <fullName evidence="23">Major facilitator superfamily domain-containing protein 1</fullName>
    </alternativeName>
</protein>
<comment type="caution">
    <text evidence="28">The sequence shown here is derived from an EMBL/GenBank/DDBJ whole genome shotgun (WGS) entry which is preliminary data.</text>
</comment>
<evidence type="ECO:0000256" key="5">
    <source>
        <dbReference type="ARBA" id="ARBA00022692"/>
    </source>
</evidence>
<evidence type="ECO:0000256" key="11">
    <source>
        <dbReference type="ARBA" id="ARBA00044881"/>
    </source>
</evidence>
<evidence type="ECO:0000256" key="19">
    <source>
        <dbReference type="ARBA" id="ARBA00044912"/>
    </source>
</evidence>
<evidence type="ECO:0000256" key="12">
    <source>
        <dbReference type="ARBA" id="ARBA00044884"/>
    </source>
</evidence>
<comment type="function">
    <text evidence="24">Lysosomal dipeptide uniporter that selectively exports lysine, arginine or histidine-containing dipeptides with a net positive charge from the lysosome lumen into the cytosol. Could play a role in a specific type of protein O-glycosylation indirectly regulating macrophages migration and tissue invasion. Also essential for liver homeostasis.</text>
</comment>
<feature type="transmembrane region" description="Helical" evidence="26">
    <location>
        <begin position="389"/>
        <end position="408"/>
    </location>
</feature>
<dbReference type="Pfam" id="PF07690">
    <property type="entry name" value="MFS_1"/>
    <property type="match status" value="1"/>
</dbReference>
<name>A0A4V3IRF0_9MICO</name>
<comment type="catalytic activity">
    <reaction evidence="15">
        <text>L-aspartyl-L-lysine(out) = L-aspartyl-L-lysine(in)</text>
        <dbReference type="Rhea" id="RHEA:79411"/>
        <dbReference type="ChEBI" id="CHEBI:229953"/>
    </reaction>
</comment>
<dbReference type="GO" id="GO:0005765">
    <property type="term" value="C:lysosomal membrane"/>
    <property type="evidence" value="ECO:0007669"/>
    <property type="project" value="UniProtKB-SubCell"/>
</dbReference>
<evidence type="ECO:0000313" key="29">
    <source>
        <dbReference type="Proteomes" id="UP000297447"/>
    </source>
</evidence>
<comment type="catalytic activity">
    <reaction evidence="10">
        <text>L-histidyl-glycine(out) = L-histidyl-glycine(in)</text>
        <dbReference type="Rhea" id="RHEA:79395"/>
        <dbReference type="ChEBI" id="CHEBI:229957"/>
    </reaction>
</comment>
<comment type="catalytic activity">
    <reaction evidence="20">
        <text>L-alanyl-L-lysine(out) = L-alanyl-L-lysine(in)</text>
        <dbReference type="Rhea" id="RHEA:79415"/>
        <dbReference type="ChEBI" id="CHEBI:192470"/>
    </reaction>
</comment>
<keyword evidence="5 26" id="KW-0812">Transmembrane</keyword>
<keyword evidence="7 26" id="KW-0472">Membrane</keyword>
<dbReference type="CDD" id="cd06174">
    <property type="entry name" value="MFS"/>
    <property type="match status" value="1"/>
</dbReference>
<gene>
    <name evidence="28" type="ORF">E3T55_07415</name>
</gene>
<dbReference type="GO" id="GO:0022857">
    <property type="term" value="F:transmembrane transporter activity"/>
    <property type="evidence" value="ECO:0007669"/>
    <property type="project" value="InterPro"/>
</dbReference>
<dbReference type="Gene3D" id="1.20.1250.20">
    <property type="entry name" value="MFS general substrate transporter like domains"/>
    <property type="match status" value="2"/>
</dbReference>
<evidence type="ECO:0000256" key="25">
    <source>
        <dbReference type="ARBA" id="ARBA00046376"/>
    </source>
</evidence>
<comment type="catalytic activity">
    <reaction evidence="18">
        <text>L-arginyl-glycine(out) = L-arginyl-glycine(in)</text>
        <dbReference type="Rhea" id="RHEA:79391"/>
        <dbReference type="ChEBI" id="CHEBI:229955"/>
    </reaction>
</comment>
<dbReference type="PANTHER" id="PTHR23512:SF3">
    <property type="entry name" value="MAJOR FACILITATOR SUPERFAMILY DOMAIN-CONTAINING PROTEIN 1"/>
    <property type="match status" value="1"/>
</dbReference>
<evidence type="ECO:0000256" key="17">
    <source>
        <dbReference type="ARBA" id="ARBA00044900"/>
    </source>
</evidence>
<dbReference type="PROSITE" id="PS50850">
    <property type="entry name" value="MFS"/>
    <property type="match status" value="1"/>
</dbReference>
<dbReference type="OrthoDB" id="4332123at2"/>
<evidence type="ECO:0000256" key="2">
    <source>
        <dbReference type="ARBA" id="ARBA00004651"/>
    </source>
</evidence>
<comment type="catalytic activity">
    <reaction evidence="9">
        <text>L-lysyl-L-alanine(out) = L-lysyl-L-alanine(in)</text>
        <dbReference type="Rhea" id="RHEA:79399"/>
        <dbReference type="ChEBI" id="CHEBI:229954"/>
    </reaction>
</comment>
<comment type="subcellular location">
    <subcellularLocation>
        <location evidence="2">Cell membrane</location>
        <topology evidence="2">Multi-pass membrane protein</topology>
    </subcellularLocation>
    <subcellularLocation>
        <location evidence="1">Lysosome membrane</location>
        <topology evidence="1">Multi-pass membrane protein</topology>
    </subcellularLocation>
</comment>
<evidence type="ECO:0000256" key="4">
    <source>
        <dbReference type="ARBA" id="ARBA00022448"/>
    </source>
</evidence>
<dbReference type="AlphaFoldDB" id="A0A4V3IRF0"/>
<keyword evidence="29" id="KW-1185">Reference proteome</keyword>
<feature type="transmembrane region" description="Helical" evidence="26">
    <location>
        <begin position="308"/>
        <end position="332"/>
    </location>
</feature>
<reference evidence="28 29" key="1">
    <citation type="submission" date="2019-03" db="EMBL/GenBank/DDBJ databases">
        <title>Genomics of glacier-inhabiting Cryobacterium strains.</title>
        <authorList>
            <person name="Liu Q."/>
            <person name="Xin Y.-H."/>
        </authorList>
    </citation>
    <scope>NUCLEOTIDE SEQUENCE [LARGE SCALE GENOMIC DNA]</scope>
    <source>
        <strain evidence="28 29">Hh14</strain>
    </source>
</reference>
<keyword evidence="8" id="KW-0458">Lysosome</keyword>
<evidence type="ECO:0000256" key="18">
    <source>
        <dbReference type="ARBA" id="ARBA00044903"/>
    </source>
</evidence>
<sequence>MNSRWSWLVFVVGSFAYLSAVLQRTSMGIAGVAATELFGGSAAVLSSLAVVQLIVYAAMQIPVGVLIDRFGPRTLILCGTSLMIVGQLTLAFAPTVTVAVIGRILVGAGDAALFISIIRLISSWFSGRIVPLLSQWLGNIGQLGQVLSAVPLAWLLHEAGWTPAFVSAASVAVLALILSIIFVRDRPAGAADLHRTTSWTNALTQLRHSFKRPGTQLGFWSHYVTQSSGTVFSLLWGYPFMVYALQIEPVLAAALLTTLVGTGLVFGPILGVLTARYPMRRSNIVLAIVSAMAVMWAIFLLWPGVPPLWLLVLLLVVVGIGGPGSLIGFDFARTFNPQRSLGSANGVVNVGGFLASFVTMYLIGLALDLQNGWRMAAGEASDLYALDSFRIAFAVQYLVIGIGVVFLVRARRNTRRLLLHDEGLEVAPLWVAVARAWRSRRDRRDDRGNPPA</sequence>
<dbReference type="InterPro" id="IPR020846">
    <property type="entry name" value="MFS_dom"/>
</dbReference>
<organism evidence="28 29">
    <name type="scientific">Cryobacterium frigoriphilum</name>
    <dbReference type="NCBI Taxonomy" id="1259150"/>
    <lineage>
        <taxon>Bacteria</taxon>
        <taxon>Bacillati</taxon>
        <taxon>Actinomycetota</taxon>
        <taxon>Actinomycetes</taxon>
        <taxon>Micrococcales</taxon>
        <taxon>Microbacteriaceae</taxon>
        <taxon>Cryobacterium</taxon>
    </lineage>
</organism>
<feature type="transmembrane region" description="Helical" evidence="26">
    <location>
        <begin position="161"/>
        <end position="183"/>
    </location>
</feature>
<evidence type="ECO:0000256" key="9">
    <source>
        <dbReference type="ARBA" id="ARBA00044876"/>
    </source>
</evidence>
<evidence type="ECO:0000313" key="28">
    <source>
        <dbReference type="EMBL" id="TFD51543.1"/>
    </source>
</evidence>
<evidence type="ECO:0000256" key="24">
    <source>
        <dbReference type="ARBA" id="ARBA00045709"/>
    </source>
</evidence>
<dbReference type="GO" id="GO:0005886">
    <property type="term" value="C:plasma membrane"/>
    <property type="evidence" value="ECO:0007669"/>
    <property type="project" value="UniProtKB-SubCell"/>
</dbReference>
<evidence type="ECO:0000256" key="23">
    <source>
        <dbReference type="ARBA" id="ARBA00045018"/>
    </source>
</evidence>
<dbReference type="EMBL" id="SOHE01000036">
    <property type="protein sequence ID" value="TFD51543.1"/>
    <property type="molecule type" value="Genomic_DNA"/>
</dbReference>
<comment type="catalytic activity">
    <reaction evidence="11">
        <text>L-alpha-aminoacyl-L-arginine(out) = L-alpha-aminoacyl-L-arginine(in)</text>
        <dbReference type="Rhea" id="RHEA:79367"/>
        <dbReference type="ChEBI" id="CHEBI:229968"/>
    </reaction>
</comment>
<comment type="catalytic activity">
    <reaction evidence="14">
        <text>L-alpha-aminoacyl-L-lysine(out) = L-alpha-aminoacyl-L-lysine(in)</text>
        <dbReference type="Rhea" id="RHEA:79383"/>
        <dbReference type="ChEBI" id="CHEBI:229966"/>
    </reaction>
</comment>
<feature type="transmembrane region" description="Helical" evidence="26">
    <location>
        <begin position="74"/>
        <end position="94"/>
    </location>
</feature>
<dbReference type="InterPro" id="IPR052187">
    <property type="entry name" value="MFSD1"/>
</dbReference>
<accession>A0A4V3IRF0</accession>
<feature type="domain" description="Major facilitator superfamily (MFS) profile" evidence="27">
    <location>
        <begin position="9"/>
        <end position="415"/>
    </location>
</feature>
<evidence type="ECO:0000256" key="26">
    <source>
        <dbReference type="SAM" id="Phobius"/>
    </source>
</evidence>
<comment type="catalytic activity">
    <reaction evidence="21">
        <text>L-lysyl-glycine(out) = L-lysyl-glycine(in)</text>
        <dbReference type="Rhea" id="RHEA:79407"/>
        <dbReference type="ChEBI" id="CHEBI:191202"/>
    </reaction>
</comment>
<evidence type="ECO:0000256" key="20">
    <source>
        <dbReference type="ARBA" id="ARBA00044919"/>
    </source>
</evidence>
<feature type="transmembrane region" description="Helical" evidence="26">
    <location>
        <begin position="250"/>
        <end position="272"/>
    </location>
</feature>
<feature type="transmembrane region" description="Helical" evidence="26">
    <location>
        <begin position="100"/>
        <end position="121"/>
    </location>
</feature>
<dbReference type="InterPro" id="IPR036259">
    <property type="entry name" value="MFS_trans_sf"/>
</dbReference>
<proteinExistence type="inferred from homology"/>
<dbReference type="PANTHER" id="PTHR23512">
    <property type="entry name" value="MAJOR FACILITATOR SUPERFAMILY DOMAIN-CONTAINING PROTEIN 1"/>
    <property type="match status" value="1"/>
</dbReference>
<evidence type="ECO:0000256" key="1">
    <source>
        <dbReference type="ARBA" id="ARBA00004155"/>
    </source>
</evidence>
<feature type="transmembrane region" description="Helical" evidence="26">
    <location>
        <begin position="344"/>
        <end position="369"/>
    </location>
</feature>
<comment type="similarity">
    <text evidence="3">Belongs to the major facilitator superfamily.</text>
</comment>
<comment type="catalytic activity">
    <reaction evidence="16">
        <text>L-arginyl-L-alpha-amino acid(out) = L-arginyl-L-alpha-amino acid(in)</text>
        <dbReference type="Rhea" id="RHEA:79371"/>
        <dbReference type="ChEBI" id="CHEBI:84315"/>
    </reaction>
</comment>
<comment type="catalytic activity">
    <reaction evidence="17">
        <text>L-lysyl-L-lysine(out) = L-lysyl-L-lysine(in)</text>
        <dbReference type="Rhea" id="RHEA:79403"/>
        <dbReference type="ChEBI" id="CHEBI:229956"/>
    </reaction>
</comment>
<evidence type="ECO:0000259" key="27">
    <source>
        <dbReference type="PROSITE" id="PS50850"/>
    </source>
</evidence>
<dbReference type="SUPFAM" id="SSF103473">
    <property type="entry name" value="MFS general substrate transporter"/>
    <property type="match status" value="1"/>
</dbReference>
<feature type="transmembrane region" description="Helical" evidence="26">
    <location>
        <begin position="217"/>
        <end position="238"/>
    </location>
</feature>
<comment type="catalytic activity">
    <reaction evidence="19">
        <text>L-histidyl-L-alpha-amino acid(out) = L-histidyl-L-alpha-amino acid(in)</text>
        <dbReference type="Rhea" id="RHEA:79379"/>
        <dbReference type="ChEBI" id="CHEBI:229964"/>
    </reaction>
</comment>
<dbReference type="InterPro" id="IPR011701">
    <property type="entry name" value="MFS"/>
</dbReference>
<evidence type="ECO:0000256" key="3">
    <source>
        <dbReference type="ARBA" id="ARBA00008335"/>
    </source>
</evidence>
<evidence type="ECO:0000256" key="6">
    <source>
        <dbReference type="ARBA" id="ARBA00022989"/>
    </source>
</evidence>
<dbReference type="Proteomes" id="UP000297447">
    <property type="component" value="Unassembled WGS sequence"/>
</dbReference>
<evidence type="ECO:0000256" key="21">
    <source>
        <dbReference type="ARBA" id="ARBA00044924"/>
    </source>
</evidence>
<evidence type="ECO:0000256" key="10">
    <source>
        <dbReference type="ARBA" id="ARBA00044878"/>
    </source>
</evidence>
<evidence type="ECO:0000256" key="8">
    <source>
        <dbReference type="ARBA" id="ARBA00023228"/>
    </source>
</evidence>
<evidence type="ECO:0000256" key="16">
    <source>
        <dbReference type="ARBA" id="ARBA00044899"/>
    </source>
</evidence>
<comment type="subunit">
    <text evidence="25">Homodimer. Interacts with lysosomal protein GLMP (via lumenal domain); the interaction starts while both proteins are still in the endoplasmic reticulum and is required for stabilization of MFSD1 in lysosomes but has no direct effect on its targeting to lysosomes or transporter activity.</text>
</comment>
<comment type="catalytic activity">
    <reaction evidence="12">
        <text>L-alpha-aminoacyl-L-histidine(out) = L-alpha-aminoacyl-L-histidine(in)</text>
        <dbReference type="Rhea" id="RHEA:79375"/>
        <dbReference type="ChEBI" id="CHEBI:229967"/>
    </reaction>
</comment>
<evidence type="ECO:0000256" key="13">
    <source>
        <dbReference type="ARBA" id="ARBA00044891"/>
    </source>
</evidence>
<evidence type="ECO:0000256" key="7">
    <source>
        <dbReference type="ARBA" id="ARBA00023136"/>
    </source>
</evidence>
<evidence type="ECO:0000256" key="22">
    <source>
        <dbReference type="ARBA" id="ARBA00044985"/>
    </source>
</evidence>
<keyword evidence="4" id="KW-0813">Transport</keyword>
<dbReference type="RefSeq" id="WP_134518944.1">
    <property type="nucleotide sequence ID" value="NZ_SOHE01000036.1"/>
</dbReference>
<feature type="transmembrane region" description="Helical" evidence="26">
    <location>
        <begin position="284"/>
        <end position="302"/>
    </location>
</feature>
<evidence type="ECO:0000256" key="15">
    <source>
        <dbReference type="ARBA" id="ARBA00044898"/>
    </source>
</evidence>
<keyword evidence="6 26" id="KW-1133">Transmembrane helix</keyword>